<protein>
    <submittedName>
        <fullName evidence="9">RagB/SusD family nutrient uptake outer membrane protein</fullName>
    </submittedName>
</protein>
<feature type="domain" description="SusD-like N-terminal" evidence="8">
    <location>
        <begin position="22"/>
        <end position="224"/>
    </location>
</feature>
<dbReference type="Pfam" id="PF07980">
    <property type="entry name" value="SusD_RagB"/>
    <property type="match status" value="1"/>
</dbReference>
<dbReference type="Proteomes" id="UP000318010">
    <property type="component" value="Unassembled WGS sequence"/>
</dbReference>
<dbReference type="SUPFAM" id="SSF48452">
    <property type="entry name" value="TPR-like"/>
    <property type="match status" value="1"/>
</dbReference>
<evidence type="ECO:0000256" key="3">
    <source>
        <dbReference type="ARBA" id="ARBA00022729"/>
    </source>
</evidence>
<comment type="subcellular location">
    <subcellularLocation>
        <location evidence="1">Cell outer membrane</location>
    </subcellularLocation>
</comment>
<keyword evidence="3 6" id="KW-0732">Signal</keyword>
<evidence type="ECO:0000256" key="5">
    <source>
        <dbReference type="ARBA" id="ARBA00023237"/>
    </source>
</evidence>
<feature type="signal peptide" evidence="6">
    <location>
        <begin position="1"/>
        <end position="19"/>
    </location>
</feature>
<evidence type="ECO:0000313" key="9">
    <source>
        <dbReference type="EMBL" id="TWR26782.1"/>
    </source>
</evidence>
<organism evidence="9 10">
    <name type="scientific">Mucilaginibacter achroorhodeus</name>
    <dbReference type="NCBI Taxonomy" id="2599294"/>
    <lineage>
        <taxon>Bacteria</taxon>
        <taxon>Pseudomonadati</taxon>
        <taxon>Bacteroidota</taxon>
        <taxon>Sphingobacteriia</taxon>
        <taxon>Sphingobacteriales</taxon>
        <taxon>Sphingobacteriaceae</taxon>
        <taxon>Mucilaginibacter</taxon>
    </lineage>
</organism>
<dbReference type="EMBL" id="VOEI01000002">
    <property type="protein sequence ID" value="TWR26782.1"/>
    <property type="molecule type" value="Genomic_DNA"/>
</dbReference>
<dbReference type="InterPro" id="IPR012944">
    <property type="entry name" value="SusD_RagB_dom"/>
</dbReference>
<feature type="chain" id="PRO_5022233380" evidence="6">
    <location>
        <begin position="20"/>
        <end position="450"/>
    </location>
</feature>
<comment type="similarity">
    <text evidence="2">Belongs to the SusD family.</text>
</comment>
<dbReference type="Gene3D" id="1.25.40.390">
    <property type="match status" value="1"/>
</dbReference>
<dbReference type="GO" id="GO:0009279">
    <property type="term" value="C:cell outer membrane"/>
    <property type="evidence" value="ECO:0007669"/>
    <property type="project" value="UniProtKB-SubCell"/>
</dbReference>
<accession>A0A563U609</accession>
<gene>
    <name evidence="9" type="ORF">FPZ42_07020</name>
</gene>
<evidence type="ECO:0000259" key="8">
    <source>
        <dbReference type="Pfam" id="PF14322"/>
    </source>
</evidence>
<feature type="domain" description="RagB/SusD" evidence="7">
    <location>
        <begin position="338"/>
        <end position="448"/>
    </location>
</feature>
<evidence type="ECO:0000313" key="10">
    <source>
        <dbReference type="Proteomes" id="UP000318010"/>
    </source>
</evidence>
<dbReference type="InterPro" id="IPR011990">
    <property type="entry name" value="TPR-like_helical_dom_sf"/>
</dbReference>
<dbReference type="OrthoDB" id="653598at2"/>
<keyword evidence="5" id="KW-0998">Cell outer membrane</keyword>
<proteinExistence type="inferred from homology"/>
<evidence type="ECO:0000256" key="1">
    <source>
        <dbReference type="ARBA" id="ARBA00004442"/>
    </source>
</evidence>
<dbReference type="InterPro" id="IPR033985">
    <property type="entry name" value="SusD-like_N"/>
</dbReference>
<name>A0A563U609_9SPHI</name>
<evidence type="ECO:0000256" key="4">
    <source>
        <dbReference type="ARBA" id="ARBA00023136"/>
    </source>
</evidence>
<evidence type="ECO:0000256" key="2">
    <source>
        <dbReference type="ARBA" id="ARBA00006275"/>
    </source>
</evidence>
<dbReference type="Pfam" id="PF14322">
    <property type="entry name" value="SusD-like_3"/>
    <property type="match status" value="1"/>
</dbReference>
<evidence type="ECO:0000256" key="6">
    <source>
        <dbReference type="SAM" id="SignalP"/>
    </source>
</evidence>
<reference evidence="9 10" key="1">
    <citation type="submission" date="2019-07" db="EMBL/GenBank/DDBJ databases">
        <authorList>
            <person name="Kim J."/>
        </authorList>
    </citation>
    <scope>NUCLEOTIDE SEQUENCE [LARGE SCALE GENOMIC DNA]</scope>
    <source>
        <strain evidence="9 10">MJ1a</strain>
    </source>
</reference>
<sequence>MKKKIVYLLLLLCSMSWGCKKDFLDTRPNKALLVPTTLDDLRLLLNNNQVFNIAPELTSLADGDYFTDEAGLQTYNLDMERNSYIWAKDIFGTEPNFDWANLYKEVFYANIVLEGLNKLPADQQSSAEGREIRGTALFFRAVAFYQLAGMFAAPYSPENLAQPGIPVRLHADVTERVDRGKLGDVYAQVLKDLALARTLLPETVTVKTRPTLNALWAMRARIALTMKDYTLAGRYGDSVLAAKPPLLDYNTLNPAAARPFPRVLPYGNAEVLWHESVLPYSFDPPSAATWVVPELYNSYATDDLRKTLFFRLQSPGRYSFRGNYAGVLTLFAGLATDEVYLIRAESRARAGNVQGAMDDLNSLLVTRWRTGTFIPFAAADPTSALALVLAERRKELLGRGLRWADVRRLNLSIERTANGQVYRLEAGSPRYVYPIPDDEIRLNGLVQNER</sequence>
<comment type="caution">
    <text evidence="9">The sequence shown here is derived from an EMBL/GenBank/DDBJ whole genome shotgun (WGS) entry which is preliminary data.</text>
</comment>
<dbReference type="AlphaFoldDB" id="A0A563U609"/>
<keyword evidence="10" id="KW-1185">Reference proteome</keyword>
<dbReference type="RefSeq" id="WP_146269787.1">
    <property type="nucleotide sequence ID" value="NZ_VOEI01000002.1"/>
</dbReference>
<keyword evidence="4" id="KW-0472">Membrane</keyword>
<evidence type="ECO:0000259" key="7">
    <source>
        <dbReference type="Pfam" id="PF07980"/>
    </source>
</evidence>